<dbReference type="CDD" id="cd00082">
    <property type="entry name" value="HisKA"/>
    <property type="match status" value="1"/>
</dbReference>
<comment type="subcellular location">
    <subcellularLocation>
        <location evidence="2">Cell membrane</location>
    </subcellularLocation>
</comment>
<name>A0ABV1NW10_9ACTN</name>
<feature type="transmembrane region" description="Helical" evidence="9">
    <location>
        <begin position="74"/>
        <end position="94"/>
    </location>
</feature>
<feature type="domain" description="Histidine kinase" evidence="10">
    <location>
        <begin position="486"/>
        <end position="703"/>
    </location>
</feature>
<evidence type="ECO:0000313" key="13">
    <source>
        <dbReference type="EMBL" id="MEQ7846691.1"/>
    </source>
</evidence>
<dbReference type="InterPro" id="IPR005467">
    <property type="entry name" value="His_kinase_dom"/>
</dbReference>
<dbReference type="Pfam" id="PF00512">
    <property type="entry name" value="HisKA"/>
    <property type="match status" value="1"/>
</dbReference>
<dbReference type="InterPro" id="IPR003661">
    <property type="entry name" value="HisK_dim/P_dom"/>
</dbReference>
<evidence type="ECO:0000256" key="8">
    <source>
        <dbReference type="SAM" id="MobiDB-lite"/>
    </source>
</evidence>
<dbReference type="PROSITE" id="PS50109">
    <property type="entry name" value="HIS_KIN"/>
    <property type="match status" value="1"/>
</dbReference>
<dbReference type="PROSITE" id="PS50112">
    <property type="entry name" value="PAS"/>
    <property type="match status" value="1"/>
</dbReference>
<reference evidence="13 14" key="1">
    <citation type="submission" date="2024-02" db="EMBL/GenBank/DDBJ databases">
        <title>Full genome sequence of Nocardioides kribbensis.</title>
        <authorList>
            <person name="Poletto B.L."/>
            <person name="Silva G."/>
            <person name="Galante D."/>
            <person name="Campos K.R."/>
            <person name="Santos M.B.N."/>
            <person name="Sacchi C.T."/>
        </authorList>
    </citation>
    <scope>NUCLEOTIDE SEQUENCE [LARGE SCALE GENOMIC DNA]</scope>
    <source>
        <strain evidence="13 14">O4R</strain>
    </source>
</reference>
<protein>
    <recommendedName>
        <fullName evidence="3">histidine kinase</fullName>
        <ecNumber evidence="3">2.7.13.3</ecNumber>
    </recommendedName>
</protein>
<feature type="region of interest" description="Disordered" evidence="8">
    <location>
        <begin position="706"/>
        <end position="755"/>
    </location>
</feature>
<dbReference type="SMART" id="SM00387">
    <property type="entry name" value="HATPase_c"/>
    <property type="match status" value="1"/>
</dbReference>
<dbReference type="Gene3D" id="1.10.287.130">
    <property type="match status" value="1"/>
</dbReference>
<dbReference type="SMART" id="SM00388">
    <property type="entry name" value="HisKA"/>
    <property type="match status" value="1"/>
</dbReference>
<feature type="transmembrane region" description="Helical" evidence="9">
    <location>
        <begin position="39"/>
        <end position="62"/>
    </location>
</feature>
<dbReference type="Proteomes" id="UP001482520">
    <property type="component" value="Unassembled WGS sequence"/>
</dbReference>
<dbReference type="SUPFAM" id="SSF55874">
    <property type="entry name" value="ATPase domain of HSP90 chaperone/DNA topoisomerase II/histidine kinase"/>
    <property type="match status" value="1"/>
</dbReference>
<feature type="transmembrane region" description="Helical" evidence="9">
    <location>
        <begin position="204"/>
        <end position="226"/>
    </location>
</feature>
<keyword evidence="5" id="KW-0808">Transferase</keyword>
<dbReference type="SMART" id="SM00091">
    <property type="entry name" value="PAS"/>
    <property type="match status" value="2"/>
</dbReference>
<dbReference type="Gene3D" id="3.30.565.10">
    <property type="entry name" value="Histidine kinase-like ATPase, C-terminal domain"/>
    <property type="match status" value="1"/>
</dbReference>
<evidence type="ECO:0000256" key="3">
    <source>
        <dbReference type="ARBA" id="ARBA00012438"/>
    </source>
</evidence>
<feature type="transmembrane region" description="Helical" evidence="9">
    <location>
        <begin position="109"/>
        <end position="127"/>
    </location>
</feature>
<dbReference type="InterPro" id="IPR036097">
    <property type="entry name" value="HisK_dim/P_sf"/>
</dbReference>
<evidence type="ECO:0000259" key="10">
    <source>
        <dbReference type="PROSITE" id="PS50109"/>
    </source>
</evidence>
<dbReference type="CDD" id="cd00130">
    <property type="entry name" value="PAS"/>
    <property type="match status" value="1"/>
</dbReference>
<dbReference type="InterPro" id="IPR003594">
    <property type="entry name" value="HATPase_dom"/>
</dbReference>
<dbReference type="InterPro" id="IPR036890">
    <property type="entry name" value="HATPase_C_sf"/>
</dbReference>
<dbReference type="Pfam" id="PF13426">
    <property type="entry name" value="PAS_9"/>
    <property type="match status" value="1"/>
</dbReference>
<dbReference type="InterPro" id="IPR035965">
    <property type="entry name" value="PAS-like_dom_sf"/>
</dbReference>
<keyword evidence="4" id="KW-0597">Phosphoprotein</keyword>
<comment type="catalytic activity">
    <reaction evidence="1">
        <text>ATP + protein L-histidine = ADP + protein N-phospho-L-histidine.</text>
        <dbReference type="EC" id="2.7.13.3"/>
    </reaction>
</comment>
<dbReference type="PRINTS" id="PR00344">
    <property type="entry name" value="BCTRLSENSOR"/>
</dbReference>
<feature type="domain" description="PAS" evidence="11">
    <location>
        <begin position="338"/>
        <end position="382"/>
    </location>
</feature>
<evidence type="ECO:0000256" key="6">
    <source>
        <dbReference type="ARBA" id="ARBA00022777"/>
    </source>
</evidence>
<evidence type="ECO:0000313" key="14">
    <source>
        <dbReference type="Proteomes" id="UP001482520"/>
    </source>
</evidence>
<dbReference type="PROSITE" id="PS50113">
    <property type="entry name" value="PAC"/>
    <property type="match status" value="1"/>
</dbReference>
<keyword evidence="9" id="KW-1133">Transmembrane helix</keyword>
<dbReference type="SUPFAM" id="SSF47384">
    <property type="entry name" value="Homodimeric domain of signal transducing histidine kinase"/>
    <property type="match status" value="1"/>
</dbReference>
<evidence type="ECO:0000256" key="4">
    <source>
        <dbReference type="ARBA" id="ARBA00022553"/>
    </source>
</evidence>
<dbReference type="CDD" id="cd16922">
    <property type="entry name" value="HATPase_EvgS-ArcB-TorS-like"/>
    <property type="match status" value="1"/>
</dbReference>
<keyword evidence="7" id="KW-0902">Two-component regulatory system</keyword>
<proteinExistence type="predicted"/>
<dbReference type="SUPFAM" id="SSF55785">
    <property type="entry name" value="PYP-like sensor domain (PAS domain)"/>
    <property type="match status" value="1"/>
</dbReference>
<keyword evidence="6" id="KW-0418">Kinase</keyword>
<dbReference type="PANTHER" id="PTHR43047:SF72">
    <property type="entry name" value="OSMOSENSING HISTIDINE PROTEIN KINASE SLN1"/>
    <property type="match status" value="1"/>
</dbReference>
<gene>
    <name evidence="13" type="ORF">V6R90_05315</name>
</gene>
<dbReference type="InterPro" id="IPR000700">
    <property type="entry name" value="PAS-assoc_C"/>
</dbReference>
<dbReference type="Pfam" id="PF02518">
    <property type="entry name" value="HATPase_c"/>
    <property type="match status" value="1"/>
</dbReference>
<dbReference type="InterPro" id="IPR000014">
    <property type="entry name" value="PAS"/>
</dbReference>
<evidence type="ECO:0000256" key="7">
    <source>
        <dbReference type="ARBA" id="ARBA00023012"/>
    </source>
</evidence>
<keyword evidence="9" id="KW-0472">Membrane</keyword>
<dbReference type="RefSeq" id="WP_349804006.1">
    <property type="nucleotide sequence ID" value="NZ_JBEGDP010000003.1"/>
</dbReference>
<sequence>MRADDEGWRLFRGAAAAAGTVLVVATALMLGPWSGPDRAWIAADAATMAADLFAVAAVALRVRRSRPGPARRAWGLVLVALVGYAVADGVWTVYDIASAPVPYPSVADLFYLLAAPPALAGLLLFPVGRGVAVSRARVLLDSAVVCCAVVLVAFMVLLRDVFSSLGSGLGAAVNAGYPVLDVLLVCVASLLLLRGGAARPRADLALLGLGFICYAVADSAFALVTLDGSYESMLLTDVPYVAAPLVLGLAALAPPPEQPGTPSARARLLSAAAPDLAVLAALATTLAVGGSEGASGRLVLLVVVLAVVRQVWLGWENHRLRVGLEQRVAERTEENLALTARHVHLLESVGEGILGLDAQGRIDFVNDAGARMLGSTADALVGAPACRRLHGVHTAAEHPGAAAETADPGPVVEEPLCGLDAALGGRAVRDAEHGFRRSDGSVLPVEITADGARPGPDGRARGAVVVFRDATERRAADRLKSEFISVVSHELRTPLTSIHGALHLLHDGDVGELSPAAERVVDVALRGTDRLARLINDILVVDRLESGRLPLDLADHDAAPLVAGVLAALEPVADAAGIALGAGPVEARVRVDADRFTQVLTNLVGNAVKFTPRGGLVRVEAVVRDGAAEVSVTDTGPGIPREAQETVFERFRQLDESDVRQRDGSGLGLAISRSLVEHQGGRIWVDSEPGHGASFRFTVPLAASAPAPVPGGSQGGAAGGSAQDSGERSAGHPAGGPVAGGAGADRTAASPVPGR</sequence>
<feature type="compositionally biased region" description="Gly residues" evidence="8">
    <location>
        <begin position="733"/>
        <end position="743"/>
    </location>
</feature>
<accession>A0ABV1NW10</accession>
<dbReference type="InterPro" id="IPR004358">
    <property type="entry name" value="Sig_transdc_His_kin-like_C"/>
</dbReference>
<evidence type="ECO:0000256" key="5">
    <source>
        <dbReference type="ARBA" id="ARBA00022679"/>
    </source>
</evidence>
<evidence type="ECO:0000259" key="12">
    <source>
        <dbReference type="PROSITE" id="PS50113"/>
    </source>
</evidence>
<dbReference type="GO" id="GO:0005524">
    <property type="term" value="F:ATP binding"/>
    <property type="evidence" value="ECO:0007669"/>
    <property type="project" value="UniProtKB-KW"/>
</dbReference>
<feature type="transmembrane region" description="Helical" evidence="9">
    <location>
        <begin position="170"/>
        <end position="192"/>
    </location>
</feature>
<dbReference type="PANTHER" id="PTHR43047">
    <property type="entry name" value="TWO-COMPONENT HISTIDINE PROTEIN KINASE"/>
    <property type="match status" value="1"/>
</dbReference>
<dbReference type="Gene3D" id="3.30.450.20">
    <property type="entry name" value="PAS domain"/>
    <property type="match status" value="1"/>
</dbReference>
<evidence type="ECO:0000256" key="1">
    <source>
        <dbReference type="ARBA" id="ARBA00000085"/>
    </source>
</evidence>
<organism evidence="13 14">
    <name type="scientific">Nocardioides kribbensis</name>
    <dbReference type="NCBI Taxonomy" id="305517"/>
    <lineage>
        <taxon>Bacteria</taxon>
        <taxon>Bacillati</taxon>
        <taxon>Actinomycetota</taxon>
        <taxon>Actinomycetes</taxon>
        <taxon>Propionibacteriales</taxon>
        <taxon>Nocardioidaceae</taxon>
        <taxon>Nocardioides</taxon>
    </lineage>
</organism>
<keyword evidence="13" id="KW-0067">ATP-binding</keyword>
<evidence type="ECO:0000259" key="11">
    <source>
        <dbReference type="PROSITE" id="PS50112"/>
    </source>
</evidence>
<dbReference type="EMBL" id="JBEGDP010000003">
    <property type="protein sequence ID" value="MEQ7846691.1"/>
    <property type="molecule type" value="Genomic_DNA"/>
</dbReference>
<feature type="transmembrane region" description="Helical" evidence="9">
    <location>
        <begin position="12"/>
        <end position="33"/>
    </location>
</feature>
<keyword evidence="14" id="KW-1185">Reference proteome</keyword>
<keyword evidence="13" id="KW-0547">Nucleotide-binding</keyword>
<comment type="caution">
    <text evidence="13">The sequence shown here is derived from an EMBL/GenBank/DDBJ whole genome shotgun (WGS) entry which is preliminary data.</text>
</comment>
<dbReference type="EC" id="2.7.13.3" evidence="3"/>
<evidence type="ECO:0000256" key="2">
    <source>
        <dbReference type="ARBA" id="ARBA00004236"/>
    </source>
</evidence>
<evidence type="ECO:0000256" key="9">
    <source>
        <dbReference type="SAM" id="Phobius"/>
    </source>
</evidence>
<feature type="domain" description="PAC" evidence="12">
    <location>
        <begin position="429"/>
        <end position="482"/>
    </location>
</feature>
<keyword evidence="9" id="KW-0812">Transmembrane</keyword>
<feature type="transmembrane region" description="Helical" evidence="9">
    <location>
        <begin position="139"/>
        <end position="158"/>
    </location>
</feature>